<reference evidence="1 2" key="1">
    <citation type="submission" date="2020-07" db="EMBL/GenBank/DDBJ databases">
        <title>The yeast mating-type switching endonuclease HO is a domesticated member of an unorthodox homing genetic element family.</title>
        <authorList>
            <person name="Coughlan A.Y."/>
            <person name="Lombardi L."/>
            <person name="Braun-Galleani S."/>
            <person name="Martos A.R."/>
            <person name="Galeote V."/>
            <person name="Bigey F."/>
            <person name="Dequin S."/>
            <person name="Byrne K.P."/>
            <person name="Wolfe K.H."/>
        </authorList>
    </citation>
    <scope>NUCLEOTIDE SEQUENCE [LARGE SCALE GENOMIC DNA]</scope>
    <source>
        <strain evidence="1 2">NRRL Y-6702</strain>
    </source>
</reference>
<dbReference type="PANTHER" id="PTHR28037">
    <property type="entry name" value="ALCOHOL O-ACETYLTRANSFERASE 1-RELATED"/>
    <property type="match status" value="1"/>
</dbReference>
<proteinExistence type="predicted"/>
<dbReference type="InterPro" id="IPR052058">
    <property type="entry name" value="Alcohol_O-acetyltransferase"/>
</dbReference>
<dbReference type="Pfam" id="PF07247">
    <property type="entry name" value="AATase"/>
    <property type="match status" value="1"/>
</dbReference>
<organism evidence="1 2">
    <name type="scientific">Zygotorulaspora mrakii</name>
    <name type="common">Zygosaccharomyces mrakii</name>
    <dbReference type="NCBI Taxonomy" id="42260"/>
    <lineage>
        <taxon>Eukaryota</taxon>
        <taxon>Fungi</taxon>
        <taxon>Dikarya</taxon>
        <taxon>Ascomycota</taxon>
        <taxon>Saccharomycotina</taxon>
        <taxon>Saccharomycetes</taxon>
        <taxon>Saccharomycetales</taxon>
        <taxon>Saccharomycetaceae</taxon>
        <taxon>Zygotorulaspora</taxon>
    </lineage>
</organism>
<dbReference type="Proteomes" id="UP000509704">
    <property type="component" value="Chromosome 1"/>
</dbReference>
<dbReference type="GO" id="GO:0008080">
    <property type="term" value="F:N-acetyltransferase activity"/>
    <property type="evidence" value="ECO:0007669"/>
    <property type="project" value="TreeGrafter"/>
</dbReference>
<keyword evidence="2" id="KW-1185">Reference proteome</keyword>
<dbReference type="SUPFAM" id="SSF52777">
    <property type="entry name" value="CoA-dependent acyltransferases"/>
    <property type="match status" value="1"/>
</dbReference>
<evidence type="ECO:0000313" key="2">
    <source>
        <dbReference type="Proteomes" id="UP000509704"/>
    </source>
</evidence>
<dbReference type="PANTHER" id="PTHR28037:SF1">
    <property type="entry name" value="ALCOHOL O-ACETYLTRANSFERASE 1-RELATED"/>
    <property type="match status" value="1"/>
</dbReference>
<accession>A0A7H9AXY1</accession>
<name>A0A7H9AXY1_ZYGMR</name>
<dbReference type="RefSeq" id="XP_037142160.1">
    <property type="nucleotide sequence ID" value="XM_037286265.1"/>
</dbReference>
<dbReference type="InterPro" id="IPR010828">
    <property type="entry name" value="Atf2/Sli1-like"/>
</dbReference>
<dbReference type="EMBL" id="CP058604">
    <property type="protein sequence ID" value="QLG70432.1"/>
    <property type="molecule type" value="Genomic_DNA"/>
</dbReference>
<dbReference type="GeneID" id="59234068"/>
<gene>
    <name evidence="1" type="ORF">HG535_0A03710</name>
</gene>
<evidence type="ECO:0008006" key="3">
    <source>
        <dbReference type="Google" id="ProtNLM"/>
    </source>
</evidence>
<dbReference type="KEGG" id="zmk:HG535_0A03710"/>
<dbReference type="OrthoDB" id="3979966at2759"/>
<sequence length="525" mass="60494">MTEFSDYVPHITQELIDRGHARRMSILEDYFAVMERQRLYKNFNLYGQFNQPFTKTQLATALRPILLKYPILATAIIPKQFPDYEPFYTSKKYYDRPYPICDYIKPAQKVTLQDILLNEQVEHKDTVDTILTKFIEYDYQYTGEVVELIGSFFFPEFDGSTPNWRILCLPLPGEKDTGKYSQLVFISNHCLSDGISAVNFLQDLAKAMANARPSKDTNDTPLTIIDYSQDYKDMAKLPPPITKYVEHRSSLVDLLKLVMSNFVKNHLTYKSDAEITARLLPLNPQRYHILLNFNPAQISSLKEVVKRNVHRTCTITPFLEACFLVALHRYGKIFRKNWTEWGFDVAVAINTRKFLPEDDELKDIYKYGSSIGGFHYTHLISSFDIEYNEKEKFWKLVEYYFGLLSNHHDALVGLGILMSDQVCQSQNIDNMLCNDYLNQKRGGLLLSNVGYHPQNTDSSPHIRDLVFSQTAGALKFTFGMNAIATNGNGLNIDLNIAKSAISGKDEWLVFCREFESVVRNFTEST</sequence>
<evidence type="ECO:0000313" key="1">
    <source>
        <dbReference type="EMBL" id="QLG70432.1"/>
    </source>
</evidence>
<dbReference type="AlphaFoldDB" id="A0A7H9AXY1"/>
<protein>
    <recommendedName>
        <fullName evidence="3">Alcohol acetyltransferase</fullName>
    </recommendedName>
</protein>